<sequence>MVRDLPEATIDPVVDDLPHLDCGMEWWYFHTHLTTEHGDDVGLVLVFVRHLATRAEEPLRAHFAMIGRTDHTAGRHASAVWVDRGWIDTARTTITNDAVMDPGVRQALVEIFDDGTPVSPDLLMSGEVRIAEHELDLRYGDVATLRKLADGSYHVTFDDDTQSCDLVFTPGKPPIIQHDDVFQVRFQGPESEAFSYFAPRMAVRGRIGNATVSGSGWYEHTFGAEYLRPDGDQRYPDGTWNWTGIQLDNGWEISAATIDHIDVNSRQSVFTQRFATAYSPDAERVSCEVELVGDRPWTSLSSLNTYPTRWSLSAPALELDVVVEAELPQQEILTMVANGSYLEACANVRGTMRGEPVSGRAFIEVMRANRVGRIEEFLGRLRDVTHDEVRKLYPDSPSEALTVALAAREASGAPHKAVYDAMVRPLRYVSDTSGRGWRSFVTCAALELFGVRAERYRQLLAVTELIHSGYLMVDDVEDDSPMRRGEPTAHLVFGAPTAINAGTASYFVLDRVLAEILPDERRRLHAYEIYLRAMRGAHVGQGIDITGHHDAMNLAVATGDPTALLDGLRWAQRLKTGAYSRTLAEIGALTAGASEEQITAMGNYFETVGLAYQITDDVMDLDGVTNRLPSGEVRATKHIGEDLRAGKVTMPLAHAVGRLPHDRMAAIWTAVRDGDASDATVREVAAALVECGAVQACYDDAKAQVEAAWALLYPLLPKSFAKAMVRALGFYASLREHEPAVGEPGTTVGVHEAAAGEHVNSGQ</sequence>
<reference evidence="4 5" key="1">
    <citation type="submission" date="2020-08" db="EMBL/GenBank/DDBJ databases">
        <title>Sequencing the genomes of 1000 actinobacteria strains.</title>
        <authorList>
            <person name="Klenk H.-P."/>
        </authorList>
    </citation>
    <scope>NUCLEOTIDE SEQUENCE [LARGE SCALE GENOMIC DNA]</scope>
    <source>
        <strain evidence="4 5">DSM 45584</strain>
    </source>
</reference>
<dbReference type="InterPro" id="IPR010791">
    <property type="entry name" value="AttH_dom"/>
</dbReference>
<keyword evidence="4" id="KW-0378">Hydrolase</keyword>
<dbReference type="InterPro" id="IPR033749">
    <property type="entry name" value="Polyprenyl_synt_CS"/>
</dbReference>
<dbReference type="GO" id="GO:0004659">
    <property type="term" value="F:prenyltransferase activity"/>
    <property type="evidence" value="ECO:0007669"/>
    <property type="project" value="InterPro"/>
</dbReference>
<dbReference type="PANTHER" id="PTHR12001">
    <property type="entry name" value="GERANYLGERANYL PYROPHOSPHATE SYNTHASE"/>
    <property type="match status" value="1"/>
</dbReference>
<evidence type="ECO:0000313" key="4">
    <source>
        <dbReference type="EMBL" id="MBB5153533.1"/>
    </source>
</evidence>
<dbReference type="SFLD" id="SFLDS00005">
    <property type="entry name" value="Isoprenoid_Synthase_Type_I"/>
    <property type="match status" value="1"/>
</dbReference>
<accession>A0A840Q9Q2</accession>
<dbReference type="GO" id="GO:0046872">
    <property type="term" value="F:metal ion binding"/>
    <property type="evidence" value="ECO:0007669"/>
    <property type="project" value="UniProtKB-KW"/>
</dbReference>
<keyword evidence="5" id="KW-1185">Reference proteome</keyword>
<dbReference type="Gene3D" id="2.40.370.10">
    <property type="entry name" value="AttH-like domain"/>
    <property type="match status" value="2"/>
</dbReference>
<dbReference type="SUPFAM" id="SSF48576">
    <property type="entry name" value="Terpenoid synthases"/>
    <property type="match status" value="1"/>
</dbReference>
<comment type="caution">
    <text evidence="4">The sequence shown here is derived from an EMBL/GenBank/DDBJ whole genome shotgun (WGS) entry which is preliminary data.</text>
</comment>
<proteinExistence type="predicted"/>
<dbReference type="Pfam" id="PF07143">
    <property type="entry name" value="CrtC"/>
    <property type="match status" value="1"/>
</dbReference>
<dbReference type="Proteomes" id="UP000584374">
    <property type="component" value="Unassembled WGS sequence"/>
</dbReference>
<protein>
    <submittedName>
        <fullName evidence="4">Geranylgeranyl pyrophosphate synthase/predicted secreted hydrolase</fullName>
    </submittedName>
</protein>
<dbReference type="Pfam" id="PF17186">
    <property type="entry name" value="Lipocalin_9"/>
    <property type="match status" value="1"/>
</dbReference>
<name>A0A840Q9Q2_9PSEU</name>
<dbReference type="Gene3D" id="1.10.600.10">
    <property type="entry name" value="Farnesyl Diphosphate Synthase"/>
    <property type="match status" value="1"/>
</dbReference>
<dbReference type="InterPro" id="IPR008949">
    <property type="entry name" value="Isoprenoid_synthase_dom_sf"/>
</dbReference>
<organism evidence="4 5">
    <name type="scientific">Saccharopolyspora phatthalungensis</name>
    <dbReference type="NCBI Taxonomy" id="664693"/>
    <lineage>
        <taxon>Bacteria</taxon>
        <taxon>Bacillati</taxon>
        <taxon>Actinomycetota</taxon>
        <taxon>Actinomycetes</taxon>
        <taxon>Pseudonocardiales</taxon>
        <taxon>Pseudonocardiaceae</taxon>
        <taxon>Saccharopolyspora</taxon>
    </lineage>
</organism>
<dbReference type="AlphaFoldDB" id="A0A840Q9Q2"/>
<dbReference type="EMBL" id="JACHIW010000001">
    <property type="protein sequence ID" value="MBB5153533.1"/>
    <property type="molecule type" value="Genomic_DNA"/>
</dbReference>
<feature type="domain" description="AttH" evidence="3">
    <location>
        <begin position="24"/>
        <end position="223"/>
    </location>
</feature>
<dbReference type="RefSeq" id="WP_184724403.1">
    <property type="nucleotide sequence ID" value="NZ_JACHIW010000001.1"/>
</dbReference>
<dbReference type="PANTHER" id="PTHR12001:SF44">
    <property type="entry name" value="GERANYLGERANYL PYROPHOSPHATE SYNTHASE"/>
    <property type="match status" value="1"/>
</dbReference>
<keyword evidence="1" id="KW-0479">Metal-binding</keyword>
<dbReference type="Pfam" id="PF00348">
    <property type="entry name" value="polyprenyl_synt"/>
    <property type="match status" value="1"/>
</dbReference>
<dbReference type="PROSITE" id="PS00723">
    <property type="entry name" value="POLYPRENYL_SYNTHASE_1"/>
    <property type="match status" value="1"/>
</dbReference>
<dbReference type="InterPro" id="IPR000092">
    <property type="entry name" value="Polyprenyl_synt"/>
</dbReference>
<gene>
    <name evidence="4" type="ORF">BJ970_001067</name>
</gene>
<dbReference type="PROSITE" id="PS00444">
    <property type="entry name" value="POLYPRENYL_SYNTHASE_2"/>
    <property type="match status" value="1"/>
</dbReference>
<evidence type="ECO:0000256" key="1">
    <source>
        <dbReference type="ARBA" id="ARBA00022723"/>
    </source>
</evidence>
<evidence type="ECO:0000256" key="2">
    <source>
        <dbReference type="ARBA" id="ARBA00022842"/>
    </source>
</evidence>
<dbReference type="InterPro" id="IPR023374">
    <property type="entry name" value="AttH-like_dom_sf"/>
</dbReference>
<evidence type="ECO:0000259" key="3">
    <source>
        <dbReference type="Pfam" id="PF07143"/>
    </source>
</evidence>
<dbReference type="GO" id="GO:0016787">
    <property type="term" value="F:hydrolase activity"/>
    <property type="evidence" value="ECO:0007669"/>
    <property type="project" value="UniProtKB-KW"/>
</dbReference>
<evidence type="ECO:0000313" key="5">
    <source>
        <dbReference type="Proteomes" id="UP000584374"/>
    </source>
</evidence>
<dbReference type="GO" id="GO:0008299">
    <property type="term" value="P:isoprenoid biosynthetic process"/>
    <property type="evidence" value="ECO:0007669"/>
    <property type="project" value="InterPro"/>
</dbReference>
<keyword evidence="2" id="KW-0460">Magnesium</keyword>
<dbReference type="SUPFAM" id="SSF159245">
    <property type="entry name" value="AttH-like"/>
    <property type="match status" value="1"/>
</dbReference>